<name>A0ABP5FY36_9MICC</name>
<sequence>MTQLHDLTVGDQVLVKRNLDHPVHQKFVDDEYGGGWVADSGVEEIIGVQTITERKDTSDRSLVRLSSGFWYDLSDGYQDGARANVIEALPEH</sequence>
<dbReference type="RefSeq" id="WP_343957399.1">
    <property type="nucleotide sequence ID" value="NZ_BAAAMN010000028.1"/>
</dbReference>
<keyword evidence="2" id="KW-1185">Reference proteome</keyword>
<gene>
    <name evidence="1" type="ORF">GCM10009720_16230</name>
</gene>
<comment type="caution">
    <text evidence="1">The sequence shown here is derived from an EMBL/GenBank/DDBJ whole genome shotgun (WGS) entry which is preliminary data.</text>
</comment>
<evidence type="ECO:0000313" key="2">
    <source>
        <dbReference type="Proteomes" id="UP001501461"/>
    </source>
</evidence>
<protein>
    <submittedName>
        <fullName evidence="1">Uncharacterized protein</fullName>
    </submittedName>
</protein>
<accession>A0ABP5FY36</accession>
<evidence type="ECO:0000313" key="1">
    <source>
        <dbReference type="EMBL" id="GAA2036408.1"/>
    </source>
</evidence>
<dbReference type="Proteomes" id="UP001501461">
    <property type="component" value="Unassembled WGS sequence"/>
</dbReference>
<organism evidence="1 2">
    <name type="scientific">Yaniella flava</name>
    <dbReference type="NCBI Taxonomy" id="287930"/>
    <lineage>
        <taxon>Bacteria</taxon>
        <taxon>Bacillati</taxon>
        <taxon>Actinomycetota</taxon>
        <taxon>Actinomycetes</taxon>
        <taxon>Micrococcales</taxon>
        <taxon>Micrococcaceae</taxon>
        <taxon>Yaniella</taxon>
    </lineage>
</organism>
<dbReference type="EMBL" id="BAAAMN010000028">
    <property type="protein sequence ID" value="GAA2036408.1"/>
    <property type="molecule type" value="Genomic_DNA"/>
</dbReference>
<proteinExistence type="predicted"/>
<reference evidence="2" key="1">
    <citation type="journal article" date="2019" name="Int. J. Syst. Evol. Microbiol.">
        <title>The Global Catalogue of Microorganisms (GCM) 10K type strain sequencing project: providing services to taxonomists for standard genome sequencing and annotation.</title>
        <authorList>
            <consortium name="The Broad Institute Genomics Platform"/>
            <consortium name="The Broad Institute Genome Sequencing Center for Infectious Disease"/>
            <person name="Wu L."/>
            <person name="Ma J."/>
        </authorList>
    </citation>
    <scope>NUCLEOTIDE SEQUENCE [LARGE SCALE GENOMIC DNA]</scope>
    <source>
        <strain evidence="2">JCM 13595</strain>
    </source>
</reference>